<dbReference type="EMBL" id="JXKG01000012">
    <property type="protein sequence ID" value="OJG14922.1"/>
    <property type="molecule type" value="Genomic_DNA"/>
</dbReference>
<keyword evidence="1" id="KW-1133">Transmembrane helix</keyword>
<dbReference type="RefSeq" id="WP_022795480.1">
    <property type="nucleotide sequence ID" value="NZ_JBHLVQ010000018.1"/>
</dbReference>
<name>A0A1L8R5C4_9ENTE</name>
<dbReference type="Proteomes" id="UP000182835">
    <property type="component" value="Unassembled WGS sequence"/>
</dbReference>
<organism evidence="2 3">
    <name type="scientific">Enterococcus canintestini</name>
    <dbReference type="NCBI Taxonomy" id="317010"/>
    <lineage>
        <taxon>Bacteria</taxon>
        <taxon>Bacillati</taxon>
        <taxon>Bacillota</taxon>
        <taxon>Bacilli</taxon>
        <taxon>Lactobacillales</taxon>
        <taxon>Enterococcaceae</taxon>
        <taxon>Enterococcus</taxon>
    </lineage>
</organism>
<dbReference type="STRING" id="317010.RU96_GL000497"/>
<comment type="caution">
    <text evidence="2">The sequence shown here is derived from an EMBL/GenBank/DDBJ whole genome shotgun (WGS) entry which is preliminary data.</text>
</comment>
<protein>
    <submittedName>
        <fullName evidence="2">Bacteriocin</fullName>
    </submittedName>
</protein>
<keyword evidence="1" id="KW-0812">Transmembrane</keyword>
<keyword evidence="1" id="KW-0472">Membrane</keyword>
<accession>A0A1L8R5C4</accession>
<dbReference type="OrthoDB" id="9884759at2"/>
<proteinExistence type="predicted"/>
<feature type="transmembrane region" description="Helical" evidence="1">
    <location>
        <begin position="44"/>
        <end position="64"/>
    </location>
</feature>
<reference evidence="2 3" key="1">
    <citation type="submission" date="2014-12" db="EMBL/GenBank/DDBJ databases">
        <title>Draft genome sequences of 29 type strains of Enterococci.</title>
        <authorList>
            <person name="Zhong Z."/>
            <person name="Sun Z."/>
            <person name="Liu W."/>
            <person name="Zhang W."/>
            <person name="Zhang H."/>
        </authorList>
    </citation>
    <scope>NUCLEOTIDE SEQUENCE [LARGE SCALE GENOMIC DNA]</scope>
    <source>
        <strain evidence="2 3">DSM 21207</strain>
    </source>
</reference>
<evidence type="ECO:0000313" key="2">
    <source>
        <dbReference type="EMBL" id="OJG14922.1"/>
    </source>
</evidence>
<evidence type="ECO:0000313" key="3">
    <source>
        <dbReference type="Proteomes" id="UP000182835"/>
    </source>
</evidence>
<evidence type="ECO:0000256" key="1">
    <source>
        <dbReference type="SAM" id="Phobius"/>
    </source>
</evidence>
<gene>
    <name evidence="2" type="ORF">RU96_GL000497</name>
</gene>
<dbReference type="AlphaFoldDB" id="A0A1L8R5C4"/>
<sequence>MKYEILELHNLKDITGSGKATNTLTCGLSGAATGVKWCTAGGPWAMAGCGVIGGIIGGVIGYNAP</sequence>